<name>A0A0U1KYP9_9FIRM</name>
<evidence type="ECO:0000313" key="2">
    <source>
        <dbReference type="Proteomes" id="UP000049855"/>
    </source>
</evidence>
<accession>A0A0U1KYP9</accession>
<dbReference type="EMBL" id="CTRP01000010">
    <property type="protein sequence ID" value="CQR72405.1"/>
    <property type="molecule type" value="Genomic_DNA"/>
</dbReference>
<dbReference type="InterPro" id="IPR043519">
    <property type="entry name" value="NT_sf"/>
</dbReference>
<dbReference type="Proteomes" id="UP000049855">
    <property type="component" value="Unassembled WGS sequence"/>
</dbReference>
<evidence type="ECO:0000313" key="1">
    <source>
        <dbReference type="EMBL" id="CQR72405.1"/>
    </source>
</evidence>
<dbReference type="RefSeq" id="WP_021167119.1">
    <property type="nucleotide sequence ID" value="NZ_CTRP01000010.1"/>
</dbReference>
<dbReference type="SUPFAM" id="SSF81301">
    <property type="entry name" value="Nucleotidyltransferase"/>
    <property type="match status" value="1"/>
</dbReference>
<dbReference type="AlphaFoldDB" id="A0A0U1KYP9"/>
<gene>
    <name evidence="1" type="ORF">SpAn4DRAFT_2865</name>
</gene>
<proteinExistence type="predicted"/>
<protein>
    <submittedName>
        <fullName evidence="1">Uncharacterized protein</fullName>
    </submittedName>
</protein>
<keyword evidence="2" id="KW-1185">Reference proteome</keyword>
<dbReference type="Gene3D" id="3.30.460.10">
    <property type="entry name" value="Beta Polymerase, domain 2"/>
    <property type="match status" value="1"/>
</dbReference>
<organism evidence="1 2">
    <name type="scientific">Sporomusa ovata</name>
    <dbReference type="NCBI Taxonomy" id="2378"/>
    <lineage>
        <taxon>Bacteria</taxon>
        <taxon>Bacillati</taxon>
        <taxon>Bacillota</taxon>
        <taxon>Negativicutes</taxon>
        <taxon>Selenomonadales</taxon>
        <taxon>Sporomusaceae</taxon>
        <taxon>Sporomusa</taxon>
    </lineage>
</organism>
<reference evidence="2" key="1">
    <citation type="submission" date="2015-03" db="EMBL/GenBank/DDBJ databases">
        <authorList>
            <person name="Nijsse Bart"/>
        </authorList>
    </citation>
    <scope>NUCLEOTIDE SEQUENCE [LARGE SCALE GENOMIC DNA]</scope>
</reference>
<sequence>MLPVEMQNCIKYLEQNSFILKCPSEAAICLREIAVEYVNSKLINNKVVAVLLTGSSACGYSGMGSDIDLDVLIDGNSKPIKKIMFKGIPIDLQFKSYTEWRNDCLAGGESVRYLTHTIPIYDRDTIFLEFQKDILQQYYSLENMQKQFKRSFEVISKRSYYGVADARKGFLVPAAINIESALYEAISLLIYRYKGFTATSLLLAEFDRISKILEHGEWFNKTVKHMRFDISHDQSEELLKTYNELFVGMRRLLATNRDLVKRIRRMNLDYYTAGNQLEELCSEINYQQLYDKIMKTITGNKIYKAGMSLFFESHYNFFMFSPFFYLKNINSMASGKEIVNTSFWDLLDCWDDNIKKLWKKVYRANLLTEKSLIEMANLSNEIVSFCSFN</sequence>